<keyword evidence="5" id="KW-1133">Transmembrane helix</keyword>
<dbReference type="EMBL" id="CM007654">
    <property type="protein sequence ID" value="ONI12691.1"/>
    <property type="molecule type" value="Genomic_DNA"/>
</dbReference>
<proteinExistence type="inferred from homology"/>
<dbReference type="Gramene" id="ONI12691">
    <property type="protein sequence ID" value="ONI12691"/>
    <property type="gene ID" value="PRUPE_4G179200"/>
</dbReference>
<dbReference type="GO" id="GO:0005345">
    <property type="term" value="F:purine nucleobase transmembrane transporter activity"/>
    <property type="evidence" value="ECO:0007669"/>
    <property type="project" value="UniProtKB-ARBA"/>
</dbReference>
<comment type="similarity">
    <text evidence="2">Belongs to the purine permeases (TC 2.A.7.14) family.</text>
</comment>
<evidence type="ECO:0000256" key="3">
    <source>
        <dbReference type="ARBA" id="ARBA00022448"/>
    </source>
</evidence>
<protein>
    <submittedName>
        <fullName evidence="7">Uncharacterized protein</fullName>
    </submittedName>
</protein>
<evidence type="ECO:0000256" key="2">
    <source>
        <dbReference type="ARBA" id="ARBA00006213"/>
    </source>
</evidence>
<keyword evidence="3" id="KW-0813">Transport</keyword>
<keyword evidence="8" id="KW-1185">Reference proteome</keyword>
<dbReference type="STRING" id="3760.M5X1L6"/>
<dbReference type="Proteomes" id="UP000006882">
    <property type="component" value="Chromosome G4"/>
</dbReference>
<reference evidence="7 8" key="1">
    <citation type="journal article" date="2013" name="Nat. Genet.">
        <title>The high-quality draft genome of peach (Prunus persica) identifies unique patterns of genetic diversity, domestication and genome evolution.</title>
        <authorList>
            <consortium name="International Peach Genome Initiative"/>
            <person name="Verde I."/>
            <person name="Abbott A.G."/>
            <person name="Scalabrin S."/>
            <person name="Jung S."/>
            <person name="Shu S."/>
            <person name="Marroni F."/>
            <person name="Zhebentyayeva T."/>
            <person name="Dettori M.T."/>
            <person name="Grimwood J."/>
            <person name="Cattonaro F."/>
            <person name="Zuccolo A."/>
            <person name="Rossini L."/>
            <person name="Jenkins J."/>
            <person name="Vendramin E."/>
            <person name="Meisel L.A."/>
            <person name="Decroocq V."/>
            <person name="Sosinski B."/>
            <person name="Prochnik S."/>
            <person name="Mitros T."/>
            <person name="Policriti A."/>
            <person name="Cipriani G."/>
            <person name="Dondini L."/>
            <person name="Ficklin S."/>
            <person name="Goodstein D.M."/>
            <person name="Xuan P."/>
            <person name="Del Fabbro C."/>
            <person name="Aramini V."/>
            <person name="Copetti D."/>
            <person name="Gonzalez S."/>
            <person name="Horner D.S."/>
            <person name="Falchi R."/>
            <person name="Lucas S."/>
            <person name="Mica E."/>
            <person name="Maldonado J."/>
            <person name="Lazzari B."/>
            <person name="Bielenberg D."/>
            <person name="Pirona R."/>
            <person name="Miculan M."/>
            <person name="Barakat A."/>
            <person name="Testolin R."/>
            <person name="Stella A."/>
            <person name="Tartarini S."/>
            <person name="Tonutti P."/>
            <person name="Arus P."/>
            <person name="Orellana A."/>
            <person name="Wells C."/>
            <person name="Main D."/>
            <person name="Vizzotto G."/>
            <person name="Silva H."/>
            <person name="Salamini F."/>
            <person name="Schmutz J."/>
            <person name="Morgante M."/>
            <person name="Rokhsar D.S."/>
        </authorList>
    </citation>
    <scope>NUCLEOTIDE SEQUENCE [LARGE SCALE GENOMIC DNA]</scope>
    <source>
        <strain evidence="8">cv. Nemared</strain>
    </source>
</reference>
<dbReference type="PANTHER" id="PTHR31376">
    <property type="entry name" value="OS09G0467300 PROTEIN-RELATED"/>
    <property type="match status" value="1"/>
</dbReference>
<keyword evidence="6" id="KW-0472">Membrane</keyword>
<dbReference type="AlphaFoldDB" id="M5X1L6"/>
<dbReference type="OMA" id="EQTPKAF"/>
<evidence type="ECO:0000313" key="8">
    <source>
        <dbReference type="Proteomes" id="UP000006882"/>
    </source>
</evidence>
<dbReference type="InterPro" id="IPR030182">
    <property type="entry name" value="PUP_plant"/>
</dbReference>
<dbReference type="Pfam" id="PF16913">
    <property type="entry name" value="PUNUT"/>
    <property type="match status" value="2"/>
</dbReference>
<dbReference type="GO" id="GO:0016020">
    <property type="term" value="C:membrane"/>
    <property type="evidence" value="ECO:0007669"/>
    <property type="project" value="UniProtKB-SubCell"/>
</dbReference>
<gene>
    <name evidence="7" type="ORF">PRUPE_4G179200</name>
</gene>
<evidence type="ECO:0000313" key="7">
    <source>
        <dbReference type="EMBL" id="ONI12691.1"/>
    </source>
</evidence>
<dbReference type="GO" id="GO:0015211">
    <property type="term" value="F:purine nucleoside transmembrane transporter activity"/>
    <property type="evidence" value="ECO:0007669"/>
    <property type="project" value="InterPro"/>
</dbReference>
<sequence>MSRLSISYKLQLTELILALLPFLSVHIRNQMEQTPKAFPVCLSCPPRLSYLHVSTCSLICAFQLAFNALFSFILNSQKFTPYVSTLSSCSPSPLSSLCFKATPTLQTQPEKVIRKETFTAVMDVIVCQVASFAILVGRLVSGEWKVWLLFAICGVGLIFEASSLFSNVVGTLGLPVVPVLPVIFFHDKMDRIKVVAMVLAIWGFVYLYQHYLDDHMTAENENAICER</sequence>
<evidence type="ECO:0000256" key="6">
    <source>
        <dbReference type="ARBA" id="ARBA00023136"/>
    </source>
</evidence>
<evidence type="ECO:0000256" key="5">
    <source>
        <dbReference type="ARBA" id="ARBA00022989"/>
    </source>
</evidence>
<keyword evidence="4" id="KW-0812">Transmembrane</keyword>
<organism evidence="7 8">
    <name type="scientific">Prunus persica</name>
    <name type="common">Peach</name>
    <name type="synonym">Amygdalus persica</name>
    <dbReference type="NCBI Taxonomy" id="3760"/>
    <lineage>
        <taxon>Eukaryota</taxon>
        <taxon>Viridiplantae</taxon>
        <taxon>Streptophyta</taxon>
        <taxon>Embryophyta</taxon>
        <taxon>Tracheophyta</taxon>
        <taxon>Spermatophyta</taxon>
        <taxon>Magnoliopsida</taxon>
        <taxon>eudicotyledons</taxon>
        <taxon>Gunneridae</taxon>
        <taxon>Pentapetalae</taxon>
        <taxon>rosids</taxon>
        <taxon>fabids</taxon>
        <taxon>Rosales</taxon>
        <taxon>Rosaceae</taxon>
        <taxon>Amygdaloideae</taxon>
        <taxon>Amygdaleae</taxon>
        <taxon>Prunus</taxon>
    </lineage>
</organism>
<evidence type="ECO:0000256" key="1">
    <source>
        <dbReference type="ARBA" id="ARBA00004370"/>
    </source>
</evidence>
<accession>M5X1L6</accession>
<dbReference type="HOGENOM" id="CLU_1221451_0_0_1"/>
<comment type="subcellular location">
    <subcellularLocation>
        <location evidence="1">Membrane</location>
    </subcellularLocation>
</comment>
<dbReference type="GO" id="GO:0022857">
    <property type="term" value="F:transmembrane transporter activity"/>
    <property type="evidence" value="ECO:0000318"/>
    <property type="project" value="GO_Central"/>
</dbReference>
<dbReference type="PANTHER" id="PTHR31376:SF17">
    <property type="entry name" value="PURINE PERMEASE 21-RELATED"/>
    <property type="match status" value="1"/>
</dbReference>
<name>M5X1L6_PRUPE</name>
<evidence type="ECO:0000256" key="4">
    <source>
        <dbReference type="ARBA" id="ARBA00022692"/>
    </source>
</evidence>